<evidence type="ECO:0000313" key="1">
    <source>
        <dbReference type="Proteomes" id="UP000095280"/>
    </source>
</evidence>
<dbReference type="Proteomes" id="UP000095280">
    <property type="component" value="Unplaced"/>
</dbReference>
<dbReference type="AlphaFoldDB" id="A0A1I8J627"/>
<evidence type="ECO:0000313" key="2">
    <source>
        <dbReference type="WBParaSite" id="maker-uti_cns_0045957-snap-gene-0.5-mRNA-1"/>
    </source>
</evidence>
<dbReference type="WBParaSite" id="maker-uti_cns_0045957-snap-gene-0.5-mRNA-1">
    <property type="protein sequence ID" value="maker-uti_cns_0045957-snap-gene-0.5-mRNA-1"/>
    <property type="gene ID" value="maker-uti_cns_0045957-snap-gene-0.5"/>
</dbReference>
<accession>A0A1I8J627</accession>
<protein>
    <submittedName>
        <fullName evidence="2">Uncharacterized protein</fullName>
    </submittedName>
</protein>
<organism evidence="1 2">
    <name type="scientific">Macrostomum lignano</name>
    <dbReference type="NCBI Taxonomy" id="282301"/>
    <lineage>
        <taxon>Eukaryota</taxon>
        <taxon>Metazoa</taxon>
        <taxon>Spiralia</taxon>
        <taxon>Lophotrochozoa</taxon>
        <taxon>Platyhelminthes</taxon>
        <taxon>Rhabditophora</taxon>
        <taxon>Macrostomorpha</taxon>
        <taxon>Macrostomida</taxon>
        <taxon>Macrostomidae</taxon>
        <taxon>Macrostomum</taxon>
    </lineage>
</organism>
<proteinExistence type="predicted"/>
<reference evidence="2" key="1">
    <citation type="submission" date="2016-11" db="UniProtKB">
        <authorList>
            <consortium name="WormBaseParasite"/>
        </authorList>
    </citation>
    <scope>IDENTIFICATION</scope>
</reference>
<name>A0A1I8J627_9PLAT</name>
<keyword evidence="1" id="KW-1185">Reference proteome</keyword>
<sequence>MLAKKFVEARFDCETAPSSLYAWQAAAIWHCARKLRLTMGRLQRLRIACGRFWCSTTSCLAMHLPFIVWCRLKDATLSRRTSSTTNCSSSGSSKRTWTLETELQILLKRMRPSILNRRSLSCTSRAI</sequence>